<comment type="PTM">
    <text evidence="14">Ubiquitinated in the presence of host E1 ubiquitin-activating enzyme, E2 ubiquitin-conjugating enzyme and ubiquitin.</text>
</comment>
<keyword evidence="15" id="KW-1133">Transmembrane helix</keyword>
<dbReference type="Proteomes" id="UP000658390">
    <property type="component" value="Unassembled WGS sequence"/>
</dbReference>
<dbReference type="InterPro" id="IPR046673">
    <property type="entry name" value="ToxA_N"/>
</dbReference>
<dbReference type="PANTHER" id="PTHR47114">
    <property type="match status" value="1"/>
</dbReference>
<evidence type="ECO:0000256" key="15">
    <source>
        <dbReference type="SAM" id="Phobius"/>
    </source>
</evidence>
<keyword evidence="9" id="KW-0677">Repeat</keyword>
<feature type="active site" description="Glycyl thioester intermediate" evidence="14">
    <location>
        <position position="1398"/>
    </location>
</feature>
<keyword evidence="7" id="KW-0433">Leucine-rich repeat</keyword>
<feature type="transmembrane region" description="Helical" evidence="15">
    <location>
        <begin position="404"/>
        <end position="428"/>
    </location>
</feature>
<reference evidence="17" key="1">
    <citation type="submission" date="2020-12" db="EMBL/GenBank/DDBJ databases">
        <title>Antibiotic resistance and phylogeny of Pseudomonas spp. isolated over three decades from chicken meat in the Norwegian food chain.</title>
        <authorList>
            <person name="Moen B."/>
        </authorList>
    </citation>
    <scope>NUCLEOTIDE SEQUENCE</scope>
    <source>
        <strain evidence="17">MF6762</strain>
    </source>
</reference>
<dbReference type="Pfam" id="PF14496">
    <property type="entry name" value="NEL"/>
    <property type="match status" value="1"/>
</dbReference>
<comment type="subcellular location">
    <subcellularLocation>
        <location evidence="2">Host cytoplasm</location>
    </subcellularLocation>
    <subcellularLocation>
        <location evidence="3">Secreted</location>
    </subcellularLocation>
</comment>
<evidence type="ECO:0000256" key="7">
    <source>
        <dbReference type="ARBA" id="ARBA00022614"/>
    </source>
</evidence>
<dbReference type="SUPFAM" id="SSF52058">
    <property type="entry name" value="L domain-like"/>
    <property type="match status" value="1"/>
</dbReference>
<dbReference type="GO" id="GO:0005576">
    <property type="term" value="C:extracellular region"/>
    <property type="evidence" value="ECO:0007669"/>
    <property type="project" value="UniProtKB-SubCell"/>
</dbReference>
<evidence type="ECO:0000256" key="5">
    <source>
        <dbReference type="ARBA" id="ARBA00012483"/>
    </source>
</evidence>
<gene>
    <name evidence="17" type="ORF">JFT45_03720</name>
</gene>
<dbReference type="Pfam" id="PF20178">
    <property type="entry name" value="ToxA_N"/>
    <property type="match status" value="1"/>
</dbReference>
<organism evidence="17 18">
    <name type="scientific">Pseudomonas psychrophila</name>
    <dbReference type="NCBI Taxonomy" id="122355"/>
    <lineage>
        <taxon>Bacteria</taxon>
        <taxon>Pseudomonadati</taxon>
        <taxon>Pseudomonadota</taxon>
        <taxon>Gammaproteobacteria</taxon>
        <taxon>Pseudomonadales</taxon>
        <taxon>Pseudomonadaceae</taxon>
        <taxon>Pseudomonas</taxon>
    </lineage>
</organism>
<dbReference type="GO" id="GO:0030430">
    <property type="term" value="C:host cell cytoplasm"/>
    <property type="evidence" value="ECO:0007669"/>
    <property type="project" value="UniProtKB-SubCell"/>
</dbReference>
<evidence type="ECO:0000256" key="12">
    <source>
        <dbReference type="ARBA" id="ARBA00023026"/>
    </source>
</evidence>
<evidence type="ECO:0000256" key="14">
    <source>
        <dbReference type="PROSITE-ProRule" id="PRU01398"/>
    </source>
</evidence>
<dbReference type="Gene3D" id="3.80.10.10">
    <property type="entry name" value="Ribonuclease Inhibitor"/>
    <property type="match status" value="1"/>
</dbReference>
<evidence type="ECO:0000256" key="9">
    <source>
        <dbReference type="ARBA" id="ARBA00022737"/>
    </source>
</evidence>
<dbReference type="Gene3D" id="1.20.58.360">
    <property type="entry name" value="Shigella T3SS effector IpaH defines"/>
    <property type="match status" value="1"/>
</dbReference>
<evidence type="ECO:0000256" key="11">
    <source>
        <dbReference type="ARBA" id="ARBA00022843"/>
    </source>
</evidence>
<comment type="caution">
    <text evidence="17">The sequence shown here is derived from an EMBL/GenBank/DDBJ whole genome shotgun (WGS) entry which is preliminary data.</text>
</comment>
<comment type="similarity">
    <text evidence="4 14">Belongs to the LRR-containing bacterial E3 ligase family.</text>
</comment>
<keyword evidence="10 14" id="KW-0833">Ubl conjugation pathway</keyword>
<proteinExistence type="inferred from homology"/>
<evidence type="ECO:0000256" key="1">
    <source>
        <dbReference type="ARBA" id="ARBA00000900"/>
    </source>
</evidence>
<accession>A0A8I1FR04</accession>
<dbReference type="PROSITE" id="PS52053">
    <property type="entry name" value="NEL"/>
    <property type="match status" value="1"/>
</dbReference>
<dbReference type="GO" id="GO:0016567">
    <property type="term" value="P:protein ubiquitination"/>
    <property type="evidence" value="ECO:0007669"/>
    <property type="project" value="InterPro"/>
</dbReference>
<protein>
    <recommendedName>
        <fullName evidence="5">RING-type E3 ubiquitin transferase</fullName>
        <ecNumber evidence="5">2.3.2.27</ecNumber>
    </recommendedName>
</protein>
<evidence type="ECO:0000313" key="18">
    <source>
        <dbReference type="Proteomes" id="UP000658390"/>
    </source>
</evidence>
<evidence type="ECO:0000313" key="17">
    <source>
        <dbReference type="EMBL" id="MBJ2255624.1"/>
    </source>
</evidence>
<evidence type="ECO:0000259" key="16">
    <source>
        <dbReference type="PROSITE" id="PS52053"/>
    </source>
</evidence>
<evidence type="ECO:0000256" key="4">
    <source>
        <dbReference type="ARBA" id="ARBA00009868"/>
    </source>
</evidence>
<keyword evidence="15" id="KW-0812">Transmembrane</keyword>
<evidence type="ECO:0000256" key="3">
    <source>
        <dbReference type="ARBA" id="ARBA00004613"/>
    </source>
</evidence>
<feature type="domain" description="NEL" evidence="16">
    <location>
        <begin position="1311"/>
        <end position="1603"/>
    </location>
</feature>
<evidence type="ECO:0000256" key="13">
    <source>
        <dbReference type="ARBA" id="ARBA00023200"/>
    </source>
</evidence>
<dbReference type="InterPro" id="IPR032675">
    <property type="entry name" value="LRR_dom_sf"/>
</dbReference>
<keyword evidence="11 14" id="KW-0832">Ubl conjugation</keyword>
<keyword evidence="8 14" id="KW-0808">Transferase</keyword>
<keyword evidence="15" id="KW-0472">Membrane</keyword>
<dbReference type="InterPro" id="IPR051071">
    <property type="entry name" value="LRR-bact_E3_ubiq_ligases"/>
</dbReference>
<keyword evidence="13 14" id="KW-1035">Host cytoplasm</keyword>
<dbReference type="EC" id="2.3.2.27" evidence="5"/>
<dbReference type="InterPro" id="IPR029487">
    <property type="entry name" value="NEL_dom"/>
</dbReference>
<dbReference type="GO" id="GO:0061630">
    <property type="term" value="F:ubiquitin protein ligase activity"/>
    <property type="evidence" value="ECO:0007669"/>
    <property type="project" value="UniProtKB-EC"/>
</dbReference>
<evidence type="ECO:0000256" key="8">
    <source>
        <dbReference type="ARBA" id="ARBA00022679"/>
    </source>
</evidence>
<evidence type="ECO:0000256" key="10">
    <source>
        <dbReference type="ARBA" id="ARBA00022786"/>
    </source>
</evidence>
<keyword evidence="12" id="KW-0843">Virulence</keyword>
<evidence type="ECO:0000256" key="2">
    <source>
        <dbReference type="ARBA" id="ARBA00004192"/>
    </source>
</evidence>
<evidence type="ECO:0000256" key="6">
    <source>
        <dbReference type="ARBA" id="ARBA00022525"/>
    </source>
</evidence>
<name>A0A8I1FR04_9PSED</name>
<dbReference type="EMBL" id="JAEKCZ010000003">
    <property type="protein sequence ID" value="MBJ2255624.1"/>
    <property type="molecule type" value="Genomic_DNA"/>
</dbReference>
<dbReference type="RefSeq" id="WP_198821159.1">
    <property type="nucleotide sequence ID" value="NZ_JAEKCZ010000003.1"/>
</dbReference>
<dbReference type="PANTHER" id="PTHR47114:SF2">
    <property type="entry name" value="OLIGODENDROCYTE-MYELIN GLYCOPROTEIN"/>
    <property type="match status" value="1"/>
</dbReference>
<comment type="catalytic activity">
    <reaction evidence="1">
        <text>S-ubiquitinyl-[E2 ubiquitin-conjugating enzyme]-L-cysteine + [acceptor protein]-L-lysine = [E2 ubiquitin-conjugating enzyme]-L-cysteine + N(6)-ubiquitinyl-[acceptor protein]-L-lysine.</text>
        <dbReference type="EC" id="2.3.2.27"/>
    </reaction>
</comment>
<keyword evidence="6 14" id="KW-0964">Secreted</keyword>
<sequence>MTRTDRYPPLEARQSTLSDLEPLELVQSHMPRWLLDAPPDIIDALNAAMAQSRLWHGRVGKKFSELQSVETYCGTLLAAEVMYAFGPSLDIHRDYLAAVHVHVVTDNTLLLTVRHTTVRDEPKTLLWAALQNFSVDESQADGFHPQSKILHGGHPARPSPILPHEIAALCRRLDLGLKYQLYLQWFLGVAAPGIQSPNATQLATERNLRQLKTSDMQVDAHIAFLKKNIGQTAYSALLAMLALATDAASTASVQLDGKPIFHSSMSILDTVIDGVVIFSADSLLLHPGQRLIAYIPNDPVAPFFEFSTLQVFTDELKHRLRDPAYADFFARFVALKDRAGFMQKVKAHPEVLFLTAAPLGMSAAQYLTSVQLKNMFADAQVLAVPTGVLDQQEREARWQAYKNAGLLLINVAALFVPVLGDVMLAVAIGQMLKEVYEGVEDWAHGDVDHAREHLLNVARDIAVNGAISVGAAAVGTLASRLSQATRNHFEGFEPIQRDDGSARLWNKQLEPYEHKTAGERQHRADAQGFFKYQGADCVQVNGKHYRAEFDSSLNQWRIAHPARPTAFKPALLHNRQGAWQHAHERPLEWDASATLMGRLGGPAVSLDAQSLEHVRLLTDTPHGLLRRVHLHNLAPPPLLRISLKRFEIDRQITAFIEQMSTHEYNAQRWADLQLQLLPLMPGWPVGKGLAMADSSGRSLAHAGSSVARINLTPAMLEQGTLLDTVLGALSQTEINGLLGQEGSTSGDVAQRLAQAMGAYARDNRSSVFGHLYGQFDVSTSPQAIPIERAFAGLPRSVAQNLVESATDSQRELLRTAKVPLALGEMARLYLREHRINRALEGFYLPFLAGADTDHLTLHFLARLHGLPADATLEIRENSLLGAVTHRWGNVEAKGARVLVKTAQGYQRYTPRGSMQVLEPGGPVPLLNALFTSLTPDERLAMGFALPADATQFNAALGKLAAQARQESAGVLGMQPIKPVFKPPVTLPSGQTGYPLCGLDPGGYSAALQRRVRDIYPDINNEQVLIYLDGLIERGLDPLNVLRQRKRERLALVQSLQRWINATPIEQLVTNTVHDYSEDRYQIAVLIQRSWHKSPKHLPWANPDEVYSLNLGGFRLDSLPALPDLADFSHVRELKLSNMDCRDIAGSFLEHFSGVVSLEMDNNRMTRFPAQLMHLPHLQRLSLARNQLYMSAENMEVLSTLNRLEVLNLNDNVLGPLLSFNGLAYLRRVYLRRSGLDQWPQGLISRPLLESADLRENRITEIPEHVYLASPTFTRHISLSGNPLSAASRLRLARNVMQGGSSMGIRSEELMSEAAAFEFWTVGITSQERRRRELLWNALRAEPAADDFFVVISRLTSTADAQSVRHDLSRRVWEMIEAANESSVLRRDVLDIAASPRSCSDSVAFIFSAMEVQMELAAVSRDASLEVGQLLTLGKKQFRLHKLSQIAAAHFNRQLAAGEAADELEVHLAYRIGLAADLDLPGQPRNMSFGRLAGVTQADLEVAKFEVENAERTPELNTFISTQQFWKDYLIKSSKAQYSALTKPHFDSLGELLLNSPQMTDERYLRRVAEIRHQMDGVVDAWCLEKTNALLDALERSGEESTAL</sequence>